<accession>A0A9W7FTL1</accession>
<comment type="caution">
    <text evidence="1">The sequence shown here is derived from an EMBL/GenBank/DDBJ whole genome shotgun (WGS) entry which is preliminary data.</text>
</comment>
<dbReference type="AlphaFoldDB" id="A0A9W7FTL1"/>
<name>A0A9W7FTL1_9STRA</name>
<reference evidence="2" key="1">
    <citation type="journal article" date="2023" name="Commun. Biol.">
        <title>Genome analysis of Parmales, the sister group of diatoms, reveals the evolutionary specialization of diatoms from phago-mixotrophs to photoautotrophs.</title>
        <authorList>
            <person name="Ban H."/>
            <person name="Sato S."/>
            <person name="Yoshikawa S."/>
            <person name="Yamada K."/>
            <person name="Nakamura Y."/>
            <person name="Ichinomiya M."/>
            <person name="Sato N."/>
            <person name="Blanc-Mathieu R."/>
            <person name="Endo H."/>
            <person name="Kuwata A."/>
            <person name="Ogata H."/>
        </authorList>
    </citation>
    <scope>NUCLEOTIDE SEQUENCE [LARGE SCALE GENOMIC DNA]</scope>
    <source>
        <strain evidence="2">NIES 3700</strain>
    </source>
</reference>
<gene>
    <name evidence="1" type="ORF">TrLO_g1783</name>
</gene>
<proteinExistence type="predicted"/>
<sequence>MQAIAEKGFRAQGSSGIDAFKTDRVGAMFQGAGSQLEMIAIAVNYSQSFGLVLALELEWPEEFKAFFGWIENFAFELNLPLEMA</sequence>
<keyword evidence="2" id="KW-1185">Reference proteome</keyword>
<evidence type="ECO:0000313" key="2">
    <source>
        <dbReference type="Proteomes" id="UP001165122"/>
    </source>
</evidence>
<protein>
    <submittedName>
        <fullName evidence="1">Uncharacterized protein</fullName>
    </submittedName>
</protein>
<evidence type="ECO:0000313" key="1">
    <source>
        <dbReference type="EMBL" id="GMI17821.1"/>
    </source>
</evidence>
<dbReference type="EMBL" id="BRXW01000307">
    <property type="protein sequence ID" value="GMI17821.1"/>
    <property type="molecule type" value="Genomic_DNA"/>
</dbReference>
<dbReference type="Proteomes" id="UP001165122">
    <property type="component" value="Unassembled WGS sequence"/>
</dbReference>
<organism evidence="1 2">
    <name type="scientific">Triparma laevis f. longispina</name>
    <dbReference type="NCBI Taxonomy" id="1714387"/>
    <lineage>
        <taxon>Eukaryota</taxon>
        <taxon>Sar</taxon>
        <taxon>Stramenopiles</taxon>
        <taxon>Ochrophyta</taxon>
        <taxon>Bolidophyceae</taxon>
        <taxon>Parmales</taxon>
        <taxon>Triparmaceae</taxon>
        <taxon>Triparma</taxon>
    </lineage>
</organism>
<dbReference type="OrthoDB" id="10394799at2759"/>